<dbReference type="EMBL" id="JACVDC010000050">
    <property type="protein sequence ID" value="MBC9797204.1"/>
    <property type="molecule type" value="Genomic_DNA"/>
</dbReference>
<organism evidence="1 2">
    <name type="scientific">Sinomicrobium weinanense</name>
    <dbReference type="NCBI Taxonomy" id="2842200"/>
    <lineage>
        <taxon>Bacteria</taxon>
        <taxon>Pseudomonadati</taxon>
        <taxon>Bacteroidota</taxon>
        <taxon>Flavobacteriia</taxon>
        <taxon>Flavobacteriales</taxon>
        <taxon>Flavobacteriaceae</taxon>
        <taxon>Sinomicrobium</taxon>
    </lineage>
</organism>
<dbReference type="AlphaFoldDB" id="A0A926JTU5"/>
<accession>A0A926JTU5</accession>
<keyword evidence="2" id="KW-1185">Reference proteome</keyword>
<dbReference type="RefSeq" id="WP_187966342.1">
    <property type="nucleotide sequence ID" value="NZ_JACVDC010000050.1"/>
</dbReference>
<dbReference type="Pfam" id="PF15418">
    <property type="entry name" value="DUF4625"/>
    <property type="match status" value="1"/>
</dbReference>
<gene>
    <name evidence="1" type="ORF">IBL28_14605</name>
</gene>
<dbReference type="Proteomes" id="UP000653730">
    <property type="component" value="Unassembled WGS sequence"/>
</dbReference>
<evidence type="ECO:0000313" key="1">
    <source>
        <dbReference type="EMBL" id="MBC9797204.1"/>
    </source>
</evidence>
<reference evidence="1 2" key="1">
    <citation type="submission" date="2020-09" db="EMBL/GenBank/DDBJ databases">
        <title>Sinomicrobium weinanense sp. nov., a halophilic bacteria isolated from saline-alkali soil.</title>
        <authorList>
            <person name="Wu P."/>
            <person name="Ren H."/>
            <person name="Mei Y."/>
            <person name="Liang Y."/>
            <person name="Chen Z."/>
        </authorList>
    </citation>
    <scope>NUCLEOTIDE SEQUENCE [LARGE SCALE GENOMIC DNA]</scope>
    <source>
        <strain evidence="1 2">FJxs</strain>
    </source>
</reference>
<sequence>MTLKTKVLYLLPMALIWNSCSDDDTVVDDEKPTITVAYENGFPTPCTGLQRGGTYTIRARVSDNDALAAYSIDIHHNFDHHTHDDQGASCELAPLKQAVDPFIYMQNFQIEGNPGTYEINREITIPENIDTGDYHCQLSVTDRTGWQSRTSIDIKVIE</sequence>
<comment type="caution">
    <text evidence="1">The sequence shown here is derived from an EMBL/GenBank/DDBJ whole genome shotgun (WGS) entry which is preliminary data.</text>
</comment>
<protein>
    <submittedName>
        <fullName evidence="1">DUF4625 domain-containing protein</fullName>
    </submittedName>
</protein>
<proteinExistence type="predicted"/>
<name>A0A926JTU5_9FLAO</name>
<evidence type="ECO:0000313" key="2">
    <source>
        <dbReference type="Proteomes" id="UP000653730"/>
    </source>
</evidence>
<dbReference type="InterPro" id="IPR027829">
    <property type="entry name" value="DUF4625"/>
</dbReference>